<dbReference type="OrthoDB" id="9804328at2"/>
<evidence type="ECO:0000259" key="9">
    <source>
        <dbReference type="SMART" id="SM01097"/>
    </source>
</evidence>
<dbReference type="InterPro" id="IPR006274">
    <property type="entry name" value="CarbamoylP_synth_ssu"/>
</dbReference>
<dbReference type="GO" id="GO:0006541">
    <property type="term" value="P:glutamine metabolic process"/>
    <property type="evidence" value="ECO:0007669"/>
    <property type="project" value="InterPro"/>
</dbReference>
<keyword evidence="4 8" id="KW-0547">Nucleotide-binding</keyword>
<gene>
    <name evidence="8" type="primary">carA</name>
    <name evidence="10" type="ORF">SAMN02745225_00523</name>
</gene>
<feature type="binding site" evidence="8">
    <location>
        <position position="299"/>
    </location>
    <ligand>
        <name>L-glutamine</name>
        <dbReference type="ChEBI" id="CHEBI:58359"/>
    </ligand>
</feature>
<dbReference type="EMBL" id="FQUL01000004">
    <property type="protein sequence ID" value="SHE40093.1"/>
    <property type="molecule type" value="Genomic_DNA"/>
</dbReference>
<feature type="binding site" evidence="8">
    <location>
        <position position="229"/>
    </location>
    <ligand>
        <name>L-glutamine</name>
        <dbReference type="ChEBI" id="CHEBI:58359"/>
    </ligand>
</feature>
<protein>
    <recommendedName>
        <fullName evidence="8">Carbamoyl phosphate synthase small chain</fullName>
        <ecNumber evidence="8">6.3.5.5</ecNumber>
    </recommendedName>
    <alternativeName>
        <fullName evidence="8">Carbamoyl phosphate synthetase glutamine chain</fullName>
    </alternativeName>
</protein>
<evidence type="ECO:0000256" key="5">
    <source>
        <dbReference type="ARBA" id="ARBA00022840"/>
    </source>
</evidence>
<dbReference type="UniPathway" id="UPA00070">
    <property type="reaction ID" value="UER00115"/>
</dbReference>
<comment type="catalytic activity">
    <reaction evidence="8">
        <text>L-glutamine + H2O = L-glutamate + NH4(+)</text>
        <dbReference type="Rhea" id="RHEA:15889"/>
        <dbReference type="ChEBI" id="CHEBI:15377"/>
        <dbReference type="ChEBI" id="CHEBI:28938"/>
        <dbReference type="ChEBI" id="CHEBI:29985"/>
        <dbReference type="ChEBI" id="CHEBI:58359"/>
    </reaction>
</comment>
<keyword evidence="8" id="KW-0028">Amino-acid biosynthesis</keyword>
<keyword evidence="11" id="KW-1185">Reference proteome</keyword>
<keyword evidence="6 8" id="KW-0315">Glutamine amidotransferase</keyword>
<dbReference type="UniPathway" id="UPA00068">
    <property type="reaction ID" value="UER00171"/>
</dbReference>
<dbReference type="Gene3D" id="3.50.30.20">
    <property type="entry name" value="Carbamoyl-phosphate synthase small subunit, N-terminal domain"/>
    <property type="match status" value="1"/>
</dbReference>
<evidence type="ECO:0000313" key="11">
    <source>
        <dbReference type="Proteomes" id="UP000184295"/>
    </source>
</evidence>
<evidence type="ECO:0000256" key="1">
    <source>
        <dbReference type="ARBA" id="ARBA00005077"/>
    </source>
</evidence>
<dbReference type="GO" id="GO:0004088">
    <property type="term" value="F:carbamoyl-phosphate synthase (glutamine-hydrolyzing) activity"/>
    <property type="evidence" value="ECO:0007669"/>
    <property type="project" value="UniProtKB-UniRule"/>
</dbReference>
<feature type="binding site" evidence="8">
    <location>
        <position position="54"/>
    </location>
    <ligand>
        <name>L-glutamine</name>
        <dbReference type="ChEBI" id="CHEBI:58359"/>
    </ligand>
</feature>
<reference evidence="11" key="1">
    <citation type="submission" date="2016-11" db="EMBL/GenBank/DDBJ databases">
        <authorList>
            <person name="Varghese N."/>
            <person name="Submissions S."/>
        </authorList>
    </citation>
    <scope>NUCLEOTIDE SEQUENCE [LARGE SCALE GENOMIC DNA]</scope>
    <source>
        <strain evidence="11">DSM 19514</strain>
    </source>
</reference>
<dbReference type="InterPro" id="IPR036480">
    <property type="entry name" value="CarbP_synth_ssu_N_sf"/>
</dbReference>
<dbReference type="PROSITE" id="PS51273">
    <property type="entry name" value="GATASE_TYPE_1"/>
    <property type="match status" value="1"/>
</dbReference>
<dbReference type="InterPro" id="IPR035686">
    <property type="entry name" value="CPSase_GATase1"/>
</dbReference>
<keyword evidence="5 8" id="KW-0067">ATP-binding</keyword>
<dbReference type="PANTHER" id="PTHR43418">
    <property type="entry name" value="MULTIFUNCTIONAL TRYPTOPHAN BIOSYNTHESIS PROTEIN-RELATED"/>
    <property type="match status" value="1"/>
</dbReference>
<dbReference type="InterPro" id="IPR029062">
    <property type="entry name" value="Class_I_gatase-like"/>
</dbReference>
<feature type="binding site" evidence="8">
    <location>
        <position position="296"/>
    </location>
    <ligand>
        <name>L-glutamine</name>
        <dbReference type="ChEBI" id="CHEBI:58359"/>
    </ligand>
</feature>
<feature type="binding site" evidence="8">
    <location>
        <position position="258"/>
    </location>
    <ligand>
        <name>L-glutamine</name>
        <dbReference type="ChEBI" id="CHEBI:58359"/>
    </ligand>
</feature>
<dbReference type="SUPFAM" id="SSF52317">
    <property type="entry name" value="Class I glutamine amidotransferase-like"/>
    <property type="match status" value="1"/>
</dbReference>
<dbReference type="PRINTS" id="PR00097">
    <property type="entry name" value="ANTSNTHASEII"/>
</dbReference>
<evidence type="ECO:0000256" key="8">
    <source>
        <dbReference type="HAMAP-Rule" id="MF_01209"/>
    </source>
</evidence>
<evidence type="ECO:0000256" key="6">
    <source>
        <dbReference type="ARBA" id="ARBA00022962"/>
    </source>
</evidence>
<dbReference type="EC" id="6.3.5.5" evidence="8"/>
<dbReference type="Pfam" id="PF00117">
    <property type="entry name" value="GATase"/>
    <property type="match status" value="1"/>
</dbReference>
<feature type="binding site" evidence="8">
    <location>
        <position position="227"/>
    </location>
    <ligand>
        <name>L-glutamine</name>
        <dbReference type="ChEBI" id="CHEBI:58359"/>
    </ligand>
</feature>
<dbReference type="PRINTS" id="PR00096">
    <property type="entry name" value="GATASE"/>
</dbReference>
<keyword evidence="3 8" id="KW-0436">Ligase</keyword>
<feature type="active site" evidence="8">
    <location>
        <position position="343"/>
    </location>
</feature>
<dbReference type="STRING" id="1121881.SAMN02745225_00523"/>
<dbReference type="AlphaFoldDB" id="A0A1M4T6F2"/>
<dbReference type="CDD" id="cd01744">
    <property type="entry name" value="GATase1_CPSase"/>
    <property type="match status" value="1"/>
</dbReference>
<dbReference type="NCBIfam" id="NF009475">
    <property type="entry name" value="PRK12838.1"/>
    <property type="match status" value="1"/>
</dbReference>
<feature type="domain" description="Carbamoyl-phosphate synthase small subunit N-terminal" evidence="9">
    <location>
        <begin position="5"/>
        <end position="140"/>
    </location>
</feature>
<comment type="pathway">
    <text evidence="8">Pyrimidine metabolism; UMP biosynthesis via de novo pathway; (S)-dihydroorotate from bicarbonate: step 1/3.</text>
</comment>
<evidence type="ECO:0000256" key="2">
    <source>
        <dbReference type="ARBA" id="ARBA00007800"/>
    </source>
</evidence>
<dbReference type="GO" id="GO:0006526">
    <property type="term" value="P:L-arginine biosynthetic process"/>
    <property type="evidence" value="ECO:0007669"/>
    <property type="project" value="UniProtKB-UniRule"/>
</dbReference>
<feature type="binding site" evidence="8">
    <location>
        <position position="255"/>
    </location>
    <ligand>
        <name>L-glutamine</name>
        <dbReference type="ChEBI" id="CHEBI:58359"/>
    </ligand>
</feature>
<sequence>MQDRTRGFIVLSDGSYFDGTVVTACSDEPEVLASGEVVFNTAMSGYQEVITDPSYSGQIVTFTYPHIGNYGVCDDDFESDAVHAEAIISRDVSMSYSNWRAEMSIIDLLNKERVPLVTDVDTRALTRHIRENGSLGAVVVSHDLDFGLGEISKATTTEDRDLVTGVTTNEITTYGSQGPLIVAYDFGVKRSMIRLLAERFKVVVVPSYTPAYEVLRLNPEGVFLSNGPGDPAALGGITKEIEELLGQVPVFGICLGHQLMATAMGAKTLRMRFGHHGSNHPVSDQHTKKVEITSQNHNYAVDKGSLIQSVPDAVVTHISLNDEVVEGVAYPKVKAFSVQYHPEAAPGPHDSLYLFDRFEKLVRTGVL</sequence>
<dbReference type="SMART" id="SM01097">
    <property type="entry name" value="CPSase_sm_chain"/>
    <property type="match status" value="1"/>
</dbReference>
<dbReference type="GO" id="GO:0005524">
    <property type="term" value="F:ATP binding"/>
    <property type="evidence" value="ECO:0007669"/>
    <property type="project" value="UniProtKB-UniRule"/>
</dbReference>
<organism evidence="10 11">
    <name type="scientific">Ferrithrix thermotolerans DSM 19514</name>
    <dbReference type="NCBI Taxonomy" id="1121881"/>
    <lineage>
        <taxon>Bacteria</taxon>
        <taxon>Bacillati</taxon>
        <taxon>Actinomycetota</taxon>
        <taxon>Acidimicrobiia</taxon>
        <taxon>Acidimicrobiales</taxon>
        <taxon>Acidimicrobiaceae</taxon>
        <taxon>Ferrithrix</taxon>
    </lineage>
</organism>
<feature type="active site" description="Nucleophile" evidence="8">
    <location>
        <position position="254"/>
    </location>
</feature>
<dbReference type="GO" id="GO:0006207">
    <property type="term" value="P:'de novo' pyrimidine nucleobase biosynthetic process"/>
    <property type="evidence" value="ECO:0007669"/>
    <property type="project" value="InterPro"/>
</dbReference>
<evidence type="ECO:0000313" key="10">
    <source>
        <dbReference type="EMBL" id="SHE40093.1"/>
    </source>
</evidence>
<comment type="catalytic activity">
    <reaction evidence="7 8">
        <text>hydrogencarbonate + L-glutamine + 2 ATP + H2O = carbamoyl phosphate + L-glutamate + 2 ADP + phosphate + 2 H(+)</text>
        <dbReference type="Rhea" id="RHEA:18633"/>
        <dbReference type="ChEBI" id="CHEBI:15377"/>
        <dbReference type="ChEBI" id="CHEBI:15378"/>
        <dbReference type="ChEBI" id="CHEBI:17544"/>
        <dbReference type="ChEBI" id="CHEBI:29985"/>
        <dbReference type="ChEBI" id="CHEBI:30616"/>
        <dbReference type="ChEBI" id="CHEBI:43474"/>
        <dbReference type="ChEBI" id="CHEBI:58228"/>
        <dbReference type="ChEBI" id="CHEBI:58359"/>
        <dbReference type="ChEBI" id="CHEBI:456216"/>
        <dbReference type="EC" id="6.3.5.5"/>
    </reaction>
</comment>
<dbReference type="PRINTS" id="PR00099">
    <property type="entry name" value="CPSGATASE"/>
</dbReference>
<comment type="function">
    <text evidence="8">Small subunit of the glutamine-dependent carbamoyl phosphate synthetase (CPSase). CPSase catalyzes the formation of carbamoyl phosphate from the ammonia moiety of glutamine, carbonate, and phosphate donated by ATP, constituting the first step of 2 biosynthetic pathways, one leading to arginine and/or urea and the other to pyrimidine nucleotides. The small subunit (glutamine amidotransferase) binds and cleaves glutamine to supply the large subunit with the substrate ammonia.</text>
</comment>
<evidence type="ECO:0000256" key="4">
    <source>
        <dbReference type="ARBA" id="ARBA00022741"/>
    </source>
</evidence>
<dbReference type="RefSeq" id="WP_072788467.1">
    <property type="nucleotide sequence ID" value="NZ_FQUL01000004.1"/>
</dbReference>
<dbReference type="Proteomes" id="UP000184295">
    <property type="component" value="Unassembled WGS sequence"/>
</dbReference>
<dbReference type="GO" id="GO:0004359">
    <property type="term" value="F:glutaminase activity"/>
    <property type="evidence" value="ECO:0007669"/>
    <property type="project" value="RHEA"/>
</dbReference>
<dbReference type="SUPFAM" id="SSF52021">
    <property type="entry name" value="Carbamoyl phosphate synthetase, small subunit N-terminal domain"/>
    <property type="match status" value="1"/>
</dbReference>
<proteinExistence type="inferred from homology"/>
<dbReference type="InterPro" id="IPR017926">
    <property type="entry name" value="GATASE"/>
</dbReference>
<dbReference type="InterPro" id="IPR050472">
    <property type="entry name" value="Anth_synth/Amidotransfase"/>
</dbReference>
<comment type="caution">
    <text evidence="8">Lacks conserved residue(s) required for the propagation of feature annotation.</text>
</comment>
<dbReference type="NCBIfam" id="TIGR01368">
    <property type="entry name" value="CPSaseIIsmall"/>
    <property type="match status" value="1"/>
</dbReference>
<comment type="similarity">
    <text evidence="2 8">Belongs to the CarA family.</text>
</comment>
<feature type="region of interest" description="CPSase" evidence="8">
    <location>
        <begin position="1"/>
        <end position="181"/>
    </location>
</feature>
<dbReference type="InterPro" id="IPR002474">
    <property type="entry name" value="CarbamoylP_synth_ssu_N"/>
</dbReference>
<comment type="subunit">
    <text evidence="8">Composed of two chains; the small (or glutamine) chain promotes the hydrolysis of glutamine to ammonia, which is used by the large (or ammonia) chain to synthesize carbamoyl phosphate. Tetramer of heterodimers (alpha,beta)4.</text>
</comment>
<name>A0A1M4T6F2_9ACTN</name>
<dbReference type="PANTHER" id="PTHR43418:SF7">
    <property type="entry name" value="CARBAMOYL-PHOSPHATE SYNTHASE SMALL CHAIN"/>
    <property type="match status" value="1"/>
</dbReference>
<dbReference type="Gene3D" id="3.40.50.880">
    <property type="match status" value="1"/>
</dbReference>
<dbReference type="GO" id="GO:0044205">
    <property type="term" value="P:'de novo' UMP biosynthetic process"/>
    <property type="evidence" value="ECO:0007669"/>
    <property type="project" value="UniProtKB-UniRule"/>
</dbReference>
<keyword evidence="8" id="KW-0665">Pyrimidine biosynthesis</keyword>
<feature type="active site" evidence="8">
    <location>
        <position position="341"/>
    </location>
</feature>
<dbReference type="Pfam" id="PF00988">
    <property type="entry name" value="CPSase_sm_chain"/>
    <property type="match status" value="1"/>
</dbReference>
<accession>A0A1M4T6F2</accession>
<keyword evidence="8" id="KW-0055">Arginine biosynthesis</keyword>
<dbReference type="HAMAP" id="MF_01209">
    <property type="entry name" value="CPSase_S_chain"/>
    <property type="match status" value="1"/>
</dbReference>
<evidence type="ECO:0000256" key="3">
    <source>
        <dbReference type="ARBA" id="ARBA00022598"/>
    </source>
</evidence>
<evidence type="ECO:0000256" key="7">
    <source>
        <dbReference type="ARBA" id="ARBA00048816"/>
    </source>
</evidence>
<comment type="pathway">
    <text evidence="1 8">Amino-acid biosynthesis; L-arginine biosynthesis; carbamoyl phosphate from bicarbonate: step 1/1.</text>
</comment>